<keyword evidence="3" id="KW-0067">ATP-binding</keyword>
<dbReference type="GO" id="GO:0017168">
    <property type="term" value="F:5-oxoprolinase (ATP-hydrolyzing) activity"/>
    <property type="evidence" value="ECO:0007669"/>
    <property type="project" value="UniProtKB-EC"/>
</dbReference>
<dbReference type="PANTHER" id="PTHR34698:SF2">
    <property type="entry name" value="5-OXOPROLINASE SUBUNIT B"/>
    <property type="match status" value="1"/>
</dbReference>
<protein>
    <submittedName>
        <fullName evidence="5">5-oxoprolinase subunit PxpB</fullName>
        <ecNumber evidence="5">3.5.2.9</ecNumber>
    </submittedName>
</protein>
<dbReference type="Gene3D" id="2.40.100.10">
    <property type="entry name" value="Cyclophilin-like"/>
    <property type="match status" value="1"/>
</dbReference>
<dbReference type="SMART" id="SM00796">
    <property type="entry name" value="AHS1"/>
    <property type="match status" value="1"/>
</dbReference>
<reference evidence="5 6" key="1">
    <citation type="submission" date="2020-08" db="EMBL/GenBank/DDBJ databases">
        <title>Novel species isolated from subtropical streams in China.</title>
        <authorList>
            <person name="Lu H."/>
        </authorList>
    </citation>
    <scope>NUCLEOTIDE SEQUENCE [LARGE SCALE GENOMIC DNA]</scope>
    <source>
        <strain evidence="5 6">KCTC 52442</strain>
    </source>
</reference>
<keyword evidence="6" id="KW-1185">Reference proteome</keyword>
<dbReference type="SUPFAM" id="SSF160467">
    <property type="entry name" value="PH0987 N-terminal domain-like"/>
    <property type="match status" value="1"/>
</dbReference>
<keyword evidence="2 5" id="KW-0378">Hydrolase</keyword>
<organism evidence="5 6">
    <name type="scientific">Undibacterium amnicola</name>
    <dbReference type="NCBI Taxonomy" id="1834038"/>
    <lineage>
        <taxon>Bacteria</taxon>
        <taxon>Pseudomonadati</taxon>
        <taxon>Pseudomonadota</taxon>
        <taxon>Betaproteobacteria</taxon>
        <taxon>Burkholderiales</taxon>
        <taxon>Oxalobacteraceae</taxon>
        <taxon>Undibacterium</taxon>
    </lineage>
</organism>
<feature type="domain" description="Carboxyltransferase" evidence="4">
    <location>
        <begin position="5"/>
        <end position="204"/>
    </location>
</feature>
<dbReference type="PANTHER" id="PTHR34698">
    <property type="entry name" value="5-OXOPROLINASE SUBUNIT B"/>
    <property type="match status" value="1"/>
</dbReference>
<evidence type="ECO:0000313" key="5">
    <source>
        <dbReference type="EMBL" id="MBC3832952.1"/>
    </source>
</evidence>
<evidence type="ECO:0000256" key="1">
    <source>
        <dbReference type="ARBA" id="ARBA00022741"/>
    </source>
</evidence>
<evidence type="ECO:0000313" key="6">
    <source>
        <dbReference type="Proteomes" id="UP000643610"/>
    </source>
</evidence>
<dbReference type="NCBIfam" id="TIGR00370">
    <property type="entry name" value="5-oxoprolinase subunit PxpB"/>
    <property type="match status" value="1"/>
</dbReference>
<keyword evidence="1" id="KW-0547">Nucleotide-binding</keyword>
<dbReference type="Pfam" id="PF02682">
    <property type="entry name" value="CT_C_D"/>
    <property type="match status" value="1"/>
</dbReference>
<sequence length="217" mass="24025">MSALFTSYSLGERAVVLQSLDPQISEECQRIIWRIAQQLREQLCYVDIVPGMNNLTVLFDPQKFQAQHILKQLHAFADSTKALEFEPREIQIPVKYGGSYGPDLAFVAEHCQLEPDEIIALHSAGTYLVYFLGFQPGFAYLGGLAPQLTTPRRAEPRIRIEAGAVGIGGNQTGIYPAASPGGWQIIGQTSVTLFDAQRAQPSLLQPGDVVRFIVEHW</sequence>
<evidence type="ECO:0000256" key="2">
    <source>
        <dbReference type="ARBA" id="ARBA00022801"/>
    </source>
</evidence>
<dbReference type="RefSeq" id="WP_186891996.1">
    <property type="nucleotide sequence ID" value="NZ_JACOFU010000007.1"/>
</dbReference>
<dbReference type="InterPro" id="IPR003833">
    <property type="entry name" value="CT_C_D"/>
</dbReference>
<accession>A0ABR6XU12</accession>
<proteinExistence type="predicted"/>
<gene>
    <name evidence="5" type="primary">pxpB</name>
    <name evidence="5" type="ORF">H8K33_15695</name>
</gene>
<evidence type="ECO:0000259" key="4">
    <source>
        <dbReference type="SMART" id="SM00796"/>
    </source>
</evidence>
<dbReference type="Proteomes" id="UP000643610">
    <property type="component" value="Unassembled WGS sequence"/>
</dbReference>
<dbReference type="SUPFAM" id="SSF50891">
    <property type="entry name" value="Cyclophilin-like"/>
    <property type="match status" value="1"/>
</dbReference>
<dbReference type="InterPro" id="IPR029000">
    <property type="entry name" value="Cyclophilin-like_dom_sf"/>
</dbReference>
<comment type="caution">
    <text evidence="5">The sequence shown here is derived from an EMBL/GenBank/DDBJ whole genome shotgun (WGS) entry which is preliminary data.</text>
</comment>
<evidence type="ECO:0000256" key="3">
    <source>
        <dbReference type="ARBA" id="ARBA00022840"/>
    </source>
</evidence>
<dbReference type="Gene3D" id="3.30.1360.40">
    <property type="match status" value="1"/>
</dbReference>
<dbReference type="EC" id="3.5.2.9" evidence="5"/>
<name>A0ABR6XU12_9BURK</name>
<dbReference type="EMBL" id="JACOFU010000007">
    <property type="protein sequence ID" value="MBC3832952.1"/>
    <property type="molecule type" value="Genomic_DNA"/>
</dbReference>
<dbReference type="InterPro" id="IPR010016">
    <property type="entry name" value="PxpB"/>
</dbReference>